<dbReference type="HOGENOM" id="CLU_025566_2_0_6"/>
<dbReference type="Gene3D" id="1.10.275.10">
    <property type="entry name" value="Fumarase/aspartase (N-terminal domain)"/>
    <property type="match status" value="1"/>
</dbReference>
<dbReference type="SUPFAM" id="SSF48557">
    <property type="entry name" value="L-aspartase-like"/>
    <property type="match status" value="1"/>
</dbReference>
<dbReference type="NCBIfam" id="NF006764">
    <property type="entry name" value="PRK09285.1"/>
    <property type="match status" value="1"/>
</dbReference>
<organism evidence="17 18">
    <name type="scientific">secondary endosymbiont of Heteropsylla cubana</name>
    <dbReference type="NCBI Taxonomy" id="134287"/>
    <lineage>
        <taxon>Bacteria</taxon>
        <taxon>Pseudomonadati</taxon>
        <taxon>Pseudomonadota</taxon>
        <taxon>Gammaproteobacteria</taxon>
        <taxon>Enterobacterales</taxon>
        <taxon>Enterobacteriaceae</taxon>
        <taxon>aphid secondary symbionts</taxon>
    </lineage>
</organism>
<dbReference type="InterPro" id="IPR022761">
    <property type="entry name" value="Fumarate_lyase_N"/>
</dbReference>
<dbReference type="UniPathway" id="UPA00074">
    <property type="reaction ID" value="UER00132"/>
</dbReference>
<keyword evidence="7 14" id="KW-0658">Purine biosynthesis</keyword>
<evidence type="ECO:0000256" key="9">
    <source>
        <dbReference type="ARBA" id="ARBA00024477"/>
    </source>
</evidence>
<evidence type="ECO:0000256" key="12">
    <source>
        <dbReference type="ARBA" id="ARBA00049115"/>
    </source>
</evidence>
<keyword evidence="8 14" id="KW-0456">Lyase</keyword>
<comment type="pathway">
    <text evidence="2 14">Purine metabolism; AMP biosynthesis via de novo pathway; AMP from IMP: step 2/2.</text>
</comment>
<dbReference type="RefSeq" id="WP_014889043.1">
    <property type="nucleotide sequence ID" value="NC_018420.1"/>
</dbReference>
<comment type="pathway">
    <text evidence="1 14">Purine metabolism; IMP biosynthesis via de novo pathway; 5-amino-1-(5-phospho-D-ribosyl)imidazole-4-carboxamide from 5-amino-1-(5-phospho-D-ribosyl)imidazole-4-carboxylate: step 2/2.</text>
</comment>
<proteinExistence type="inferred from homology"/>
<evidence type="ECO:0000256" key="13">
    <source>
        <dbReference type="NCBIfam" id="TIGR00928"/>
    </source>
</evidence>
<dbReference type="CDD" id="cd01598">
    <property type="entry name" value="PurB"/>
    <property type="match status" value="1"/>
</dbReference>
<evidence type="ECO:0000256" key="7">
    <source>
        <dbReference type="ARBA" id="ARBA00022755"/>
    </source>
</evidence>
<dbReference type="InterPro" id="IPR020557">
    <property type="entry name" value="Fumarate_lyase_CS"/>
</dbReference>
<dbReference type="KEGG" id="sehc:A35E_00452"/>
<dbReference type="GO" id="GO:0070626">
    <property type="term" value="F:(S)-2-(5-amino-1-(5-phospho-D-ribosyl)imidazole-4-carboxamido) succinate lyase (fumarate-forming) activity"/>
    <property type="evidence" value="ECO:0007669"/>
    <property type="project" value="RHEA"/>
</dbReference>
<reference evidence="17 18" key="1">
    <citation type="journal article" date="2012" name="Mol. Biol. Evol.">
        <title>Genome reduction and co-evolution between the primary and secondary bacterial symbionts of psyllids.</title>
        <authorList>
            <person name="Sloan D.B."/>
            <person name="Moran N.A."/>
        </authorList>
    </citation>
    <scope>NUCLEOTIDE SEQUENCE [LARGE SCALE GENOMIC DNA]</scope>
    <source>
        <strain evidence="17">Hcub_S</strain>
    </source>
</reference>
<dbReference type="GO" id="GO:0004018">
    <property type="term" value="F:N6-(1,2-dicarboxyethyl)AMP AMP-lyase (fumarate-forming) activity"/>
    <property type="evidence" value="ECO:0007669"/>
    <property type="project" value="UniProtKB-UniRule"/>
</dbReference>
<evidence type="ECO:0000256" key="10">
    <source>
        <dbReference type="ARBA" id="ARBA00025012"/>
    </source>
</evidence>
<comment type="subunit">
    <text evidence="4">Homotetramer. Residues from neighboring subunits contribute catalytic and substrate-binding residues to each active site.</text>
</comment>
<dbReference type="NCBIfam" id="TIGR00928">
    <property type="entry name" value="purB"/>
    <property type="match status" value="1"/>
</dbReference>
<evidence type="ECO:0000313" key="17">
    <source>
        <dbReference type="EMBL" id="AFP85746.1"/>
    </source>
</evidence>
<comment type="catalytic activity">
    <reaction evidence="9">
        <text>(2S)-2-[5-amino-1-(5-phospho-beta-D-ribosyl)imidazole-4-carboxamido]succinate = 5-amino-1-(5-phospho-beta-D-ribosyl)imidazole-4-carboxamide + fumarate</text>
        <dbReference type="Rhea" id="RHEA:23920"/>
        <dbReference type="ChEBI" id="CHEBI:29806"/>
        <dbReference type="ChEBI" id="CHEBI:58443"/>
        <dbReference type="ChEBI" id="CHEBI:58475"/>
        <dbReference type="EC" id="4.3.2.2"/>
    </reaction>
    <physiologicalReaction direction="left-to-right" evidence="9">
        <dbReference type="Rhea" id="RHEA:23921"/>
    </physiologicalReaction>
</comment>
<evidence type="ECO:0000256" key="5">
    <source>
        <dbReference type="ARBA" id="ARBA00012339"/>
    </source>
</evidence>
<comment type="function">
    <text evidence="10">Catalyzes two reactions in de novo purine nucleotide biosynthesis. Catalyzes the breakdown of 5-aminoimidazole- (N-succinylocarboxamide) ribotide (SAICAR or 2-[5-amino-1-(5-phospho-beta-D-ribosyl)imidazole-4-carboxamido]succinate) to 5-aminoimidazole-4-carboxamide ribotide (AICAR or 5-amino-1-(5-phospho-beta-D-ribosyl)imidazole-4-carboxamide) and fumarate, and of adenylosuccinate (ADS or N(6)-(1,2-dicarboxyethyl)-AMP) to adenosine monophosphate (AMP) and fumarate.</text>
</comment>
<dbReference type="InterPro" id="IPR047136">
    <property type="entry name" value="PurB_bact"/>
</dbReference>
<name>J3VUD3_9ENTR</name>
<evidence type="ECO:0000256" key="1">
    <source>
        <dbReference type="ARBA" id="ARBA00004706"/>
    </source>
</evidence>
<dbReference type="Gene3D" id="1.10.40.30">
    <property type="entry name" value="Fumarase/aspartase (C-terminal domain)"/>
    <property type="match status" value="1"/>
</dbReference>
<evidence type="ECO:0000256" key="14">
    <source>
        <dbReference type="RuleBase" id="RU361172"/>
    </source>
</evidence>
<keyword evidence="18" id="KW-1185">Reference proteome</keyword>
<protein>
    <recommendedName>
        <fullName evidence="6 13">Adenylosuccinate lyase</fullName>
        <shortName evidence="14">ASL</shortName>
        <ecNumber evidence="5 13">4.3.2.2</ecNumber>
    </recommendedName>
    <alternativeName>
        <fullName evidence="11 14">Adenylosuccinase</fullName>
    </alternativeName>
</protein>
<dbReference type="PANTHER" id="PTHR43411">
    <property type="entry name" value="ADENYLOSUCCINATE LYASE"/>
    <property type="match status" value="1"/>
</dbReference>
<dbReference type="Pfam" id="PF08328">
    <property type="entry name" value="ASL_C"/>
    <property type="match status" value="1"/>
</dbReference>
<dbReference type="EC" id="4.3.2.2" evidence="5 13"/>
<feature type="domain" description="Adenylosuccinate lyase PurB C-terminal" evidence="16">
    <location>
        <begin position="331"/>
        <end position="445"/>
    </location>
</feature>
<evidence type="ECO:0000259" key="16">
    <source>
        <dbReference type="Pfam" id="PF08328"/>
    </source>
</evidence>
<evidence type="ECO:0000313" key="18">
    <source>
        <dbReference type="Proteomes" id="UP000003937"/>
    </source>
</evidence>
<dbReference type="OrthoDB" id="9768878at2"/>
<evidence type="ECO:0000256" key="8">
    <source>
        <dbReference type="ARBA" id="ARBA00023239"/>
    </source>
</evidence>
<evidence type="ECO:0000256" key="2">
    <source>
        <dbReference type="ARBA" id="ARBA00004734"/>
    </source>
</evidence>
<dbReference type="PRINTS" id="PR00149">
    <property type="entry name" value="FUMRATELYASE"/>
</dbReference>
<dbReference type="InterPro" id="IPR008948">
    <property type="entry name" value="L-Aspartase-like"/>
</dbReference>
<evidence type="ECO:0000256" key="11">
    <source>
        <dbReference type="ARBA" id="ARBA00030717"/>
    </source>
</evidence>
<dbReference type="AlphaFoldDB" id="J3VUD3"/>
<dbReference type="PANTHER" id="PTHR43411:SF1">
    <property type="entry name" value="ADENYLOSUCCINATE LYASE"/>
    <property type="match status" value="1"/>
</dbReference>
<comment type="catalytic activity">
    <reaction evidence="12">
        <text>N(6)-(1,2-dicarboxyethyl)-AMP = fumarate + AMP</text>
        <dbReference type="Rhea" id="RHEA:16853"/>
        <dbReference type="ChEBI" id="CHEBI:29806"/>
        <dbReference type="ChEBI" id="CHEBI:57567"/>
        <dbReference type="ChEBI" id="CHEBI:456215"/>
        <dbReference type="EC" id="4.3.2.2"/>
    </reaction>
    <physiologicalReaction direction="left-to-right" evidence="12">
        <dbReference type="Rhea" id="RHEA:16854"/>
    </physiologicalReaction>
</comment>
<dbReference type="Gene3D" id="1.20.200.10">
    <property type="entry name" value="Fumarase/aspartase (Central domain)"/>
    <property type="match status" value="1"/>
</dbReference>
<dbReference type="PROSITE" id="PS00163">
    <property type="entry name" value="FUMARATE_LYASES"/>
    <property type="match status" value="1"/>
</dbReference>
<dbReference type="GO" id="GO:0005829">
    <property type="term" value="C:cytosol"/>
    <property type="evidence" value="ECO:0007669"/>
    <property type="project" value="TreeGrafter"/>
</dbReference>
<dbReference type="InterPro" id="IPR013539">
    <property type="entry name" value="PurB_C"/>
</dbReference>
<comment type="similarity">
    <text evidence="3 14">Belongs to the lyase 1 family. Adenylosuccinate lyase subfamily.</text>
</comment>
<evidence type="ECO:0000256" key="6">
    <source>
        <dbReference type="ARBA" id="ARBA00017058"/>
    </source>
</evidence>
<dbReference type="EMBL" id="CP003547">
    <property type="protein sequence ID" value="AFP85746.1"/>
    <property type="molecule type" value="Genomic_DNA"/>
</dbReference>
<gene>
    <name evidence="17" type="ORF">A35E_00452</name>
</gene>
<evidence type="ECO:0000256" key="4">
    <source>
        <dbReference type="ARBA" id="ARBA00011668"/>
    </source>
</evidence>
<dbReference type="GO" id="GO:0044208">
    <property type="term" value="P:'de novo' AMP biosynthetic process"/>
    <property type="evidence" value="ECO:0007669"/>
    <property type="project" value="UniProtKB-UniPathway"/>
</dbReference>
<dbReference type="InterPro" id="IPR024083">
    <property type="entry name" value="Fumarase/histidase_N"/>
</dbReference>
<dbReference type="PATRIC" id="fig|134287.3.peg.429"/>
<dbReference type="Pfam" id="PF00206">
    <property type="entry name" value="Lyase_1"/>
    <property type="match status" value="1"/>
</dbReference>
<accession>J3VUD3</accession>
<sequence length="455" mass="52357">MELSFVTAISPLDGRYGKNVDTLRTIFSEFGFLKFRVQIEINWLKMLATDNAIKEIRPFNHLEEDYLNSIVMNFNIEDAERIKTIENITNHDIKAVEYFLKEKFANQPSLIPISEFIHFACTAEDINNLSYAMMLTNARSFVILTAWKELINAITVLAKRYRSTPMLSHTHGQPATPSTLGKEMANIAYRMRRQYQQLEQIEILGKINGAVGNYNAHIVAYPEIDWYRFSEKFVTGLGLSWNSHTTQIEPHDYIAEIFDCIMRFNTILIDFNRDIWGYLALNYLKQNTIAGEVGSSTMPHKVNPIDFEHAEGNLGFSNAIMNHFSKKLPISRWQRDLSDSTVMRNLGVGIGHSLIAYQSTLKGISQLDVNEAHLLAELEKNWQILAEPIQMVMRRYGIKNSYEKLKKLTRGKRINIQDIQVFIDNLQLPEQEKVRLKTLTPANYIGLATKIVDEL</sequence>
<dbReference type="InterPro" id="IPR000362">
    <property type="entry name" value="Fumarate_lyase_fam"/>
</dbReference>
<dbReference type="STRING" id="134287.A35E_00452"/>
<dbReference type="FunFam" id="1.20.200.10:FF:000004">
    <property type="entry name" value="Adenylosuccinate lyase"/>
    <property type="match status" value="1"/>
</dbReference>
<evidence type="ECO:0000259" key="15">
    <source>
        <dbReference type="Pfam" id="PF00206"/>
    </source>
</evidence>
<dbReference type="InterPro" id="IPR004769">
    <property type="entry name" value="Pur_lyase"/>
</dbReference>
<feature type="domain" description="Fumarate lyase N-terminal" evidence="15">
    <location>
        <begin position="14"/>
        <end position="312"/>
    </location>
</feature>
<evidence type="ECO:0000256" key="3">
    <source>
        <dbReference type="ARBA" id="ARBA00008273"/>
    </source>
</evidence>
<dbReference type="Proteomes" id="UP000003937">
    <property type="component" value="Chromosome"/>
</dbReference>
<dbReference type="GO" id="GO:0006189">
    <property type="term" value="P:'de novo' IMP biosynthetic process"/>
    <property type="evidence" value="ECO:0007669"/>
    <property type="project" value="UniProtKB-UniPathway"/>
</dbReference>
<dbReference type="UniPathway" id="UPA00075">
    <property type="reaction ID" value="UER00336"/>
</dbReference>